<dbReference type="PANTHER" id="PTHR38779:SF2">
    <property type="entry name" value="TYPE II SECRETION SYSTEM PROTEIN I-RELATED"/>
    <property type="match status" value="1"/>
</dbReference>
<evidence type="ECO:0000313" key="12">
    <source>
        <dbReference type="Proteomes" id="UP000077603"/>
    </source>
</evidence>
<comment type="subcellular location">
    <subcellularLocation>
        <location evidence="1 9">Cell inner membrane</location>
        <topology evidence="1 9">Single-pass membrane protein</topology>
    </subcellularLocation>
</comment>
<evidence type="ECO:0000256" key="5">
    <source>
        <dbReference type="ARBA" id="ARBA00022519"/>
    </source>
</evidence>
<proteinExistence type="inferred from homology"/>
<sequence>MPALPPNPPPSSGRAIRGGFTLIECLVALAVFGLAAMALLNLSGESTRSAARVETRTLGGIVADNVAAEAMIARDLPSGSTGGQASLGGREWRWVRVVSATDMPGVGRIDVRVFADEEQAAERVLFRAAGA</sequence>
<dbReference type="GO" id="GO:0015627">
    <property type="term" value="C:type II protein secretion system complex"/>
    <property type="evidence" value="ECO:0007669"/>
    <property type="project" value="UniProtKB-UniRule"/>
</dbReference>
<dbReference type="Pfam" id="PF02501">
    <property type="entry name" value="T2SSI"/>
    <property type="match status" value="1"/>
</dbReference>
<comment type="PTM">
    <text evidence="9">Cleaved by prepilin peptidase.</text>
</comment>
<comment type="subunit">
    <text evidence="9">Type II secretion is composed of four main components: the outer membrane complex, the inner membrane complex, the cytoplasmic secretion ATPase and the periplasm-spanning pseudopilus.</text>
</comment>
<dbReference type="AlphaFoldDB" id="A0A172Y9K3"/>
<evidence type="ECO:0000256" key="6">
    <source>
        <dbReference type="ARBA" id="ARBA00022692"/>
    </source>
</evidence>
<keyword evidence="12" id="KW-1185">Reference proteome</keyword>
<keyword evidence="8 9" id="KW-0472">Membrane</keyword>
<dbReference type="GO" id="GO:0005886">
    <property type="term" value="C:plasma membrane"/>
    <property type="evidence" value="ECO:0007669"/>
    <property type="project" value="UniProtKB-SubCell"/>
</dbReference>
<accession>A0A172Y9K3</accession>
<dbReference type="STRING" id="588932.DA69_07370"/>
<dbReference type="Pfam" id="PF07963">
    <property type="entry name" value="N_methyl"/>
    <property type="match status" value="1"/>
</dbReference>
<keyword evidence="5 9" id="KW-0997">Cell inner membrane</keyword>
<dbReference type="InterPro" id="IPR010052">
    <property type="entry name" value="T2SS_protein-GspI"/>
</dbReference>
<feature type="transmembrane region" description="Helical" evidence="9">
    <location>
        <begin position="20"/>
        <end position="42"/>
    </location>
</feature>
<dbReference type="RefSeq" id="WP_051582125.1">
    <property type="nucleotide sequence ID" value="NZ_CP015614.1"/>
</dbReference>
<evidence type="ECO:0000256" key="7">
    <source>
        <dbReference type="ARBA" id="ARBA00022989"/>
    </source>
</evidence>
<evidence type="ECO:0000259" key="10">
    <source>
        <dbReference type="Pfam" id="PF02501"/>
    </source>
</evidence>
<evidence type="ECO:0000256" key="3">
    <source>
        <dbReference type="ARBA" id="ARBA00022475"/>
    </source>
</evidence>
<dbReference type="NCBIfam" id="TIGR02532">
    <property type="entry name" value="IV_pilin_GFxxxE"/>
    <property type="match status" value="1"/>
</dbReference>
<keyword evidence="4 9" id="KW-0488">Methylation</keyword>
<gene>
    <name evidence="11" type="ORF">DA69_07370</name>
</gene>
<comment type="function">
    <text evidence="9">Component of the type II secretion system required for the energy-dependent secretion of extracellular factors such as proteases and toxins from the periplasm.</text>
</comment>
<dbReference type="KEGG" id="bne:DA69_07370"/>
<organism evidence="11 12">
    <name type="scientific">Brevundimonas naejangsanensis</name>
    <dbReference type="NCBI Taxonomy" id="588932"/>
    <lineage>
        <taxon>Bacteria</taxon>
        <taxon>Pseudomonadati</taxon>
        <taxon>Pseudomonadota</taxon>
        <taxon>Alphaproteobacteria</taxon>
        <taxon>Caulobacterales</taxon>
        <taxon>Caulobacteraceae</taxon>
        <taxon>Brevundimonas</taxon>
    </lineage>
</organism>
<feature type="domain" description="Type II secretion system protein GspI C-terminal" evidence="10">
    <location>
        <begin position="54"/>
        <end position="121"/>
    </location>
</feature>
<dbReference type="InterPro" id="IPR045584">
    <property type="entry name" value="Pilin-like"/>
</dbReference>
<dbReference type="eggNOG" id="COG2165">
    <property type="taxonomic scope" value="Bacteria"/>
</dbReference>
<dbReference type="InterPro" id="IPR003413">
    <property type="entry name" value="T2SS_GspI_C"/>
</dbReference>
<evidence type="ECO:0000256" key="8">
    <source>
        <dbReference type="ARBA" id="ARBA00023136"/>
    </source>
</evidence>
<dbReference type="Gene3D" id="3.30.1300.30">
    <property type="entry name" value="GSPII I/J protein-like"/>
    <property type="match status" value="1"/>
</dbReference>
<dbReference type="PANTHER" id="PTHR38779">
    <property type="entry name" value="TYPE II SECRETION SYSTEM PROTEIN I-RELATED"/>
    <property type="match status" value="1"/>
</dbReference>
<keyword evidence="3" id="KW-1003">Cell membrane</keyword>
<evidence type="ECO:0000313" key="11">
    <source>
        <dbReference type="EMBL" id="ANF55921.1"/>
    </source>
</evidence>
<dbReference type="Proteomes" id="UP000077603">
    <property type="component" value="Chromosome"/>
</dbReference>
<evidence type="ECO:0000256" key="1">
    <source>
        <dbReference type="ARBA" id="ARBA00004377"/>
    </source>
</evidence>
<keyword evidence="6 9" id="KW-0812">Transmembrane</keyword>
<evidence type="ECO:0000256" key="2">
    <source>
        <dbReference type="ARBA" id="ARBA00008358"/>
    </source>
</evidence>
<comment type="similarity">
    <text evidence="2 9">Belongs to the GSP I family.</text>
</comment>
<dbReference type="NCBIfam" id="TIGR01707">
    <property type="entry name" value="gspI"/>
    <property type="match status" value="1"/>
</dbReference>
<reference evidence="11 12" key="1">
    <citation type="journal article" date="2014" name="Genome Announc.">
        <title>Genome Sequence of a Promising Hydrogen-Producing Facultative Anaerobic Bacterium, Brevundimonas naejangsanensis Strain B1.</title>
        <authorList>
            <person name="Su H."/>
            <person name="Zhang T."/>
            <person name="Bao M."/>
            <person name="Jiang Y."/>
            <person name="Wang Y."/>
            <person name="Tan T."/>
        </authorList>
    </citation>
    <scope>NUCLEOTIDE SEQUENCE [LARGE SCALE GENOMIC DNA]</scope>
    <source>
        <strain evidence="11 12">B1</strain>
    </source>
</reference>
<evidence type="ECO:0000256" key="9">
    <source>
        <dbReference type="RuleBase" id="RU368030"/>
    </source>
</evidence>
<dbReference type="SUPFAM" id="SSF54523">
    <property type="entry name" value="Pili subunits"/>
    <property type="match status" value="1"/>
</dbReference>
<protein>
    <recommendedName>
        <fullName evidence="9">Type II secretion system protein I</fullName>
        <shortName evidence="9">T2SS minor pseudopilin I</shortName>
    </recommendedName>
</protein>
<keyword evidence="7 9" id="KW-1133">Transmembrane helix</keyword>
<dbReference type="EMBL" id="CP015614">
    <property type="protein sequence ID" value="ANF55921.1"/>
    <property type="molecule type" value="Genomic_DNA"/>
</dbReference>
<evidence type="ECO:0000256" key="4">
    <source>
        <dbReference type="ARBA" id="ARBA00022481"/>
    </source>
</evidence>
<dbReference type="InterPro" id="IPR012902">
    <property type="entry name" value="N_methyl_site"/>
</dbReference>
<name>A0A172Y9K3_9CAUL</name>
<dbReference type="GO" id="GO:0015628">
    <property type="term" value="P:protein secretion by the type II secretion system"/>
    <property type="evidence" value="ECO:0007669"/>
    <property type="project" value="UniProtKB-UniRule"/>
</dbReference>